<protein>
    <submittedName>
        <fullName evidence="1">Uncharacterized protein</fullName>
    </submittedName>
</protein>
<dbReference type="AlphaFoldDB" id="A0A974CEB7"/>
<organism evidence="1 2">
    <name type="scientific">Xenopus laevis</name>
    <name type="common">African clawed frog</name>
    <dbReference type="NCBI Taxonomy" id="8355"/>
    <lineage>
        <taxon>Eukaryota</taxon>
        <taxon>Metazoa</taxon>
        <taxon>Chordata</taxon>
        <taxon>Craniata</taxon>
        <taxon>Vertebrata</taxon>
        <taxon>Euteleostomi</taxon>
        <taxon>Amphibia</taxon>
        <taxon>Batrachia</taxon>
        <taxon>Anura</taxon>
        <taxon>Pipoidea</taxon>
        <taxon>Pipidae</taxon>
        <taxon>Xenopodinae</taxon>
        <taxon>Xenopus</taxon>
        <taxon>Xenopus</taxon>
    </lineage>
</organism>
<gene>
    <name evidence="1" type="ORF">XELAEV_18034332mg</name>
</gene>
<dbReference type="Proteomes" id="UP000694892">
    <property type="component" value="Chromosome 7L"/>
</dbReference>
<sequence>MEDEQELFRLLTPAPFRRQCWMENVDPAWNPLDYSTDIASIPVCYQADDYIEVISLDDTESEEIEIEILRPITPASCRRHRWMENEDLAWNVLVSSSNVASIQVFYDDDIEVIVLDDREWIEEEKEIIRPITLAFRRQCWIENEDPAWSTLVSFVFGKNDNRIISMRIE</sequence>
<evidence type="ECO:0000313" key="2">
    <source>
        <dbReference type="Proteomes" id="UP000694892"/>
    </source>
</evidence>
<reference evidence="2" key="1">
    <citation type="journal article" date="2016" name="Nature">
        <title>Genome evolution in the allotetraploid frog Xenopus laevis.</title>
        <authorList>
            <person name="Session A.M."/>
            <person name="Uno Y."/>
            <person name="Kwon T."/>
            <person name="Chapman J.A."/>
            <person name="Toyoda A."/>
            <person name="Takahashi S."/>
            <person name="Fukui A."/>
            <person name="Hikosaka A."/>
            <person name="Suzuki A."/>
            <person name="Kondo M."/>
            <person name="van Heeringen S.J."/>
            <person name="Quigley I."/>
            <person name="Heinz S."/>
            <person name="Ogino H."/>
            <person name="Ochi H."/>
            <person name="Hellsten U."/>
            <person name="Lyons J.B."/>
            <person name="Simakov O."/>
            <person name="Putnam N."/>
            <person name="Stites J."/>
            <person name="Kuroki Y."/>
            <person name="Tanaka T."/>
            <person name="Michiue T."/>
            <person name="Watanabe M."/>
            <person name="Bogdanovic O."/>
            <person name="Lister R."/>
            <person name="Georgiou G."/>
            <person name="Paranjpe S.S."/>
            <person name="van Kruijsbergen I."/>
            <person name="Shu S."/>
            <person name="Carlson J."/>
            <person name="Kinoshita T."/>
            <person name="Ohta Y."/>
            <person name="Mawaribuchi S."/>
            <person name="Jenkins J."/>
            <person name="Grimwood J."/>
            <person name="Schmutz J."/>
            <person name="Mitros T."/>
            <person name="Mozaffari S.V."/>
            <person name="Suzuki Y."/>
            <person name="Haramoto Y."/>
            <person name="Yamamoto T.S."/>
            <person name="Takagi C."/>
            <person name="Heald R."/>
            <person name="Miller K."/>
            <person name="Haudenschild C."/>
            <person name="Kitzman J."/>
            <person name="Nakayama T."/>
            <person name="Izutsu Y."/>
            <person name="Robert J."/>
            <person name="Fortriede J."/>
            <person name="Burns K."/>
            <person name="Lotay V."/>
            <person name="Karimi K."/>
            <person name="Yasuoka Y."/>
            <person name="Dichmann D.S."/>
            <person name="Flajnik M.F."/>
            <person name="Houston D.W."/>
            <person name="Shendure J."/>
            <person name="DuPasquier L."/>
            <person name="Vize P.D."/>
            <person name="Zorn A.M."/>
            <person name="Ito M."/>
            <person name="Marcotte E.M."/>
            <person name="Wallingford J.B."/>
            <person name="Ito Y."/>
            <person name="Asashima M."/>
            <person name="Ueno N."/>
            <person name="Matsuda Y."/>
            <person name="Veenstra G.J."/>
            <person name="Fujiyama A."/>
            <person name="Harland R.M."/>
            <person name="Taira M."/>
            <person name="Rokhsar D.S."/>
        </authorList>
    </citation>
    <scope>NUCLEOTIDE SEQUENCE [LARGE SCALE GENOMIC DNA]</scope>
    <source>
        <strain evidence="2">J</strain>
    </source>
</reference>
<evidence type="ECO:0000313" key="1">
    <source>
        <dbReference type="EMBL" id="OCT71352.1"/>
    </source>
</evidence>
<proteinExistence type="predicted"/>
<name>A0A974CEB7_XENLA</name>
<dbReference type="EMBL" id="CM004478">
    <property type="protein sequence ID" value="OCT71352.1"/>
    <property type="molecule type" value="Genomic_DNA"/>
</dbReference>
<accession>A0A974CEB7</accession>